<evidence type="ECO:0008006" key="4">
    <source>
        <dbReference type="Google" id="ProtNLM"/>
    </source>
</evidence>
<comment type="caution">
    <text evidence="2">The sequence shown here is derived from an EMBL/GenBank/DDBJ whole genome shotgun (WGS) entry which is preliminary data.</text>
</comment>
<name>A0ABW4BM07_9LACO</name>
<feature type="transmembrane region" description="Helical" evidence="1">
    <location>
        <begin position="228"/>
        <end position="249"/>
    </location>
</feature>
<proteinExistence type="predicted"/>
<dbReference type="Proteomes" id="UP001597191">
    <property type="component" value="Unassembled WGS sequence"/>
</dbReference>
<feature type="transmembrane region" description="Helical" evidence="1">
    <location>
        <begin position="418"/>
        <end position="440"/>
    </location>
</feature>
<organism evidence="2 3">
    <name type="scientific">Lapidilactobacillus gannanensis</name>
    <dbReference type="NCBI Taxonomy" id="2486002"/>
    <lineage>
        <taxon>Bacteria</taxon>
        <taxon>Bacillati</taxon>
        <taxon>Bacillota</taxon>
        <taxon>Bacilli</taxon>
        <taxon>Lactobacillales</taxon>
        <taxon>Lactobacillaceae</taxon>
        <taxon>Lapidilactobacillus</taxon>
    </lineage>
</organism>
<feature type="transmembrane region" description="Helical" evidence="1">
    <location>
        <begin position="12"/>
        <end position="33"/>
    </location>
</feature>
<reference evidence="3" key="1">
    <citation type="journal article" date="2019" name="Int. J. Syst. Evol. Microbiol.">
        <title>The Global Catalogue of Microorganisms (GCM) 10K type strain sequencing project: providing services to taxonomists for standard genome sequencing and annotation.</title>
        <authorList>
            <consortium name="The Broad Institute Genomics Platform"/>
            <consortium name="The Broad Institute Genome Sequencing Center for Infectious Disease"/>
            <person name="Wu L."/>
            <person name="Ma J."/>
        </authorList>
    </citation>
    <scope>NUCLEOTIDE SEQUENCE [LARGE SCALE GENOMIC DNA]</scope>
    <source>
        <strain evidence="3">CCM 8937</strain>
    </source>
</reference>
<feature type="transmembrane region" description="Helical" evidence="1">
    <location>
        <begin position="261"/>
        <end position="281"/>
    </location>
</feature>
<evidence type="ECO:0000313" key="3">
    <source>
        <dbReference type="Proteomes" id="UP001597191"/>
    </source>
</evidence>
<feature type="transmembrane region" description="Helical" evidence="1">
    <location>
        <begin position="323"/>
        <end position="346"/>
    </location>
</feature>
<evidence type="ECO:0000313" key="2">
    <source>
        <dbReference type="EMBL" id="MFD1410856.1"/>
    </source>
</evidence>
<sequence>MMKTKVTIFSEGVLNLIANAGVVLPYFFCLTFYNQNKNLAGAIYPFLMVYAFRTIGMLLTTVIHQPTVKMLMIANGFGVVGSLFLLGGQVPALGIIGGILLGLASSWVWPYYLTVKFRGQEKQEFQLTKFHSLAALVTIIILGLIEYFDGQDTHLFWSFLVLAVLYGVSLLGSWFLGQKISYYQQAPLPASNWRLHASNKLRLAQNALFATILLILIYVYRYTRTRVLPHYVDLILAIVSLIVLALLIFYELEIHRQLYPLSLDAINRGVVMNFVMLYAVFNSQLRFPRLSTLLIIYSLYLIGLELGPLLLKNREQYRYGVLFVGLLLTLFNWTYFIGILACAIFIGADNRLLNEAIYADDRVDAERSFLVKYQFSSIGSVSQQLLFMMAVYFVSYFQNVKVLAFFNKGEASVPTLTINLMNLFIVVCVGLSSLLTYRAMKRQPDEISKSR</sequence>
<feature type="transmembrane region" description="Helical" evidence="1">
    <location>
        <begin position="92"/>
        <end position="109"/>
    </location>
</feature>
<dbReference type="EMBL" id="JBHTOH010000026">
    <property type="protein sequence ID" value="MFD1410856.1"/>
    <property type="molecule type" value="Genomic_DNA"/>
</dbReference>
<protein>
    <recommendedName>
        <fullName evidence="4">MFS transporter</fullName>
    </recommendedName>
</protein>
<feature type="transmembrane region" description="Helical" evidence="1">
    <location>
        <begin position="39"/>
        <end position="63"/>
    </location>
</feature>
<keyword evidence="1" id="KW-0812">Transmembrane</keyword>
<feature type="transmembrane region" description="Helical" evidence="1">
    <location>
        <begin position="385"/>
        <end position="406"/>
    </location>
</feature>
<evidence type="ECO:0000256" key="1">
    <source>
        <dbReference type="SAM" id="Phobius"/>
    </source>
</evidence>
<accession>A0ABW4BM07</accession>
<feature type="transmembrane region" description="Helical" evidence="1">
    <location>
        <begin position="203"/>
        <end position="222"/>
    </location>
</feature>
<feature type="transmembrane region" description="Helical" evidence="1">
    <location>
        <begin position="130"/>
        <end position="148"/>
    </location>
</feature>
<keyword evidence="1" id="KW-1133">Transmembrane helix</keyword>
<dbReference type="RefSeq" id="WP_125650899.1">
    <property type="nucleotide sequence ID" value="NZ_JBHTOH010000026.1"/>
</dbReference>
<gene>
    <name evidence="2" type="ORF">ACFQ4R_04395</name>
</gene>
<keyword evidence="3" id="KW-1185">Reference proteome</keyword>
<feature type="transmembrane region" description="Helical" evidence="1">
    <location>
        <begin position="154"/>
        <end position="176"/>
    </location>
</feature>
<keyword evidence="1" id="KW-0472">Membrane</keyword>
<feature type="transmembrane region" description="Helical" evidence="1">
    <location>
        <begin position="293"/>
        <end position="311"/>
    </location>
</feature>